<reference evidence="7" key="2">
    <citation type="submission" date="2020-09" db="EMBL/GenBank/DDBJ databases">
        <authorList>
            <person name="Sun Q."/>
            <person name="Ohkuma M."/>
        </authorList>
    </citation>
    <scope>NUCLEOTIDE SEQUENCE</scope>
    <source>
        <strain evidence="7">JCM 3051</strain>
    </source>
</reference>
<reference evidence="7" key="1">
    <citation type="journal article" date="2014" name="Int. J. Syst. Evol. Microbiol.">
        <title>Complete genome sequence of Corynebacterium casei LMG S-19264T (=DSM 44701T), isolated from a smear-ripened cheese.</title>
        <authorList>
            <consortium name="US DOE Joint Genome Institute (JGI-PGF)"/>
            <person name="Walter F."/>
            <person name="Albersmeier A."/>
            <person name="Kalinowski J."/>
            <person name="Ruckert C."/>
        </authorList>
    </citation>
    <scope>NUCLEOTIDE SEQUENCE</scope>
    <source>
        <strain evidence="7">JCM 3051</strain>
    </source>
</reference>
<keyword evidence="2" id="KW-0805">Transcription regulation</keyword>
<dbReference type="AlphaFoldDB" id="A0A8H9GL52"/>
<dbReference type="EMBL" id="BMPT01000013">
    <property type="protein sequence ID" value="GGM33026.1"/>
    <property type="molecule type" value="Genomic_DNA"/>
</dbReference>
<evidence type="ECO:0000256" key="1">
    <source>
        <dbReference type="ARBA" id="ARBA00022491"/>
    </source>
</evidence>
<protein>
    <submittedName>
        <fullName evidence="7">Putative transcriptional regulator, TetR family protein</fullName>
    </submittedName>
</protein>
<dbReference type="InterPro" id="IPR001647">
    <property type="entry name" value="HTH_TetR"/>
</dbReference>
<keyword evidence="4" id="KW-0804">Transcription</keyword>
<dbReference type="InterPro" id="IPR009057">
    <property type="entry name" value="Homeodomain-like_sf"/>
</dbReference>
<dbReference type="Gene3D" id="1.10.357.10">
    <property type="entry name" value="Tetracycline Repressor, domain 2"/>
    <property type="match status" value="1"/>
</dbReference>
<dbReference type="InterPro" id="IPR023772">
    <property type="entry name" value="DNA-bd_HTH_TetR-type_CS"/>
</dbReference>
<dbReference type="PRINTS" id="PR00455">
    <property type="entry name" value="HTHTETR"/>
</dbReference>
<dbReference type="PROSITE" id="PS50977">
    <property type="entry name" value="HTH_TETR_2"/>
    <property type="match status" value="1"/>
</dbReference>
<dbReference type="InterPro" id="IPR050109">
    <property type="entry name" value="HTH-type_TetR-like_transc_reg"/>
</dbReference>
<evidence type="ECO:0000256" key="3">
    <source>
        <dbReference type="ARBA" id="ARBA00023125"/>
    </source>
</evidence>
<feature type="DNA-binding region" description="H-T-H motif" evidence="5">
    <location>
        <begin position="34"/>
        <end position="53"/>
    </location>
</feature>
<dbReference type="InterPro" id="IPR036271">
    <property type="entry name" value="Tet_transcr_reg_TetR-rel_C_sf"/>
</dbReference>
<evidence type="ECO:0000256" key="5">
    <source>
        <dbReference type="PROSITE-ProRule" id="PRU00335"/>
    </source>
</evidence>
<dbReference type="Pfam" id="PF13977">
    <property type="entry name" value="TetR_C_6"/>
    <property type="match status" value="1"/>
</dbReference>
<dbReference type="RefSeq" id="WP_229785582.1">
    <property type="nucleotide sequence ID" value="NZ_BMPT01000013.1"/>
</dbReference>
<dbReference type="SUPFAM" id="SSF46689">
    <property type="entry name" value="Homeodomain-like"/>
    <property type="match status" value="1"/>
</dbReference>
<name>A0A8H9GL52_9MICO</name>
<evidence type="ECO:0000256" key="2">
    <source>
        <dbReference type="ARBA" id="ARBA00023015"/>
    </source>
</evidence>
<evidence type="ECO:0000256" key="4">
    <source>
        <dbReference type="ARBA" id="ARBA00023163"/>
    </source>
</evidence>
<feature type="domain" description="HTH tetR-type" evidence="6">
    <location>
        <begin position="11"/>
        <end position="71"/>
    </location>
</feature>
<dbReference type="PANTHER" id="PTHR30055">
    <property type="entry name" value="HTH-TYPE TRANSCRIPTIONAL REGULATOR RUTR"/>
    <property type="match status" value="1"/>
</dbReference>
<keyword evidence="8" id="KW-1185">Reference proteome</keyword>
<comment type="caution">
    <text evidence="7">The sequence shown here is derived from an EMBL/GenBank/DDBJ whole genome shotgun (WGS) entry which is preliminary data.</text>
</comment>
<dbReference type="PROSITE" id="PS01081">
    <property type="entry name" value="HTH_TETR_1"/>
    <property type="match status" value="1"/>
</dbReference>
<dbReference type="InterPro" id="IPR039538">
    <property type="entry name" value="BetI_C"/>
</dbReference>
<dbReference type="Proteomes" id="UP000655589">
    <property type="component" value="Unassembled WGS sequence"/>
</dbReference>
<dbReference type="GO" id="GO:0000976">
    <property type="term" value="F:transcription cis-regulatory region binding"/>
    <property type="evidence" value="ECO:0007669"/>
    <property type="project" value="TreeGrafter"/>
</dbReference>
<dbReference type="PANTHER" id="PTHR30055:SF234">
    <property type="entry name" value="HTH-TYPE TRANSCRIPTIONAL REGULATOR BETI"/>
    <property type="match status" value="1"/>
</dbReference>
<evidence type="ECO:0000313" key="7">
    <source>
        <dbReference type="EMBL" id="GGM33026.1"/>
    </source>
</evidence>
<gene>
    <name evidence="7" type="ORF">GCM10010102_30680</name>
</gene>
<proteinExistence type="predicted"/>
<evidence type="ECO:0000313" key="8">
    <source>
        <dbReference type="Proteomes" id="UP000655589"/>
    </source>
</evidence>
<organism evidence="7 8">
    <name type="scientific">Promicromonospora citrea</name>
    <dbReference type="NCBI Taxonomy" id="43677"/>
    <lineage>
        <taxon>Bacteria</taxon>
        <taxon>Bacillati</taxon>
        <taxon>Actinomycetota</taxon>
        <taxon>Actinomycetes</taxon>
        <taxon>Micrococcales</taxon>
        <taxon>Promicromonosporaceae</taxon>
        <taxon>Promicromonospora</taxon>
    </lineage>
</organism>
<keyword evidence="3 5" id="KW-0238">DNA-binding</keyword>
<dbReference type="Pfam" id="PF00440">
    <property type="entry name" value="TetR_N"/>
    <property type="match status" value="1"/>
</dbReference>
<sequence>MARTVDPERYAARRLAIIDAALTVFAERGYDGATTAAICRQAGIGSGTFFHYFPTKRDVLLAILRLGIEDVRERAARYAGRTDPLGVLLDIVAEHAQDAADPRMPGFVRAVGGIMTQPDVAELLREDTEVQHALLRPWVEQGQRAGAVRTDLPASRIVSWLYLLTDGFLGQAASDDGFVPADEAEVLVDTARRFLAPWSGIAP</sequence>
<dbReference type="SUPFAM" id="SSF48498">
    <property type="entry name" value="Tetracyclin repressor-like, C-terminal domain"/>
    <property type="match status" value="1"/>
</dbReference>
<accession>A0A8H9GL52</accession>
<evidence type="ECO:0000259" key="6">
    <source>
        <dbReference type="PROSITE" id="PS50977"/>
    </source>
</evidence>
<dbReference type="GO" id="GO:0003700">
    <property type="term" value="F:DNA-binding transcription factor activity"/>
    <property type="evidence" value="ECO:0007669"/>
    <property type="project" value="TreeGrafter"/>
</dbReference>
<keyword evidence="1" id="KW-0678">Repressor</keyword>